<evidence type="ECO:0000259" key="2">
    <source>
        <dbReference type="Pfam" id="PF01557"/>
    </source>
</evidence>
<dbReference type="AlphaFoldDB" id="A0A1H4GU64"/>
<dbReference type="GO" id="GO:0046872">
    <property type="term" value="F:metal ion binding"/>
    <property type="evidence" value="ECO:0007669"/>
    <property type="project" value="UniProtKB-KW"/>
</dbReference>
<evidence type="ECO:0000313" key="4">
    <source>
        <dbReference type="Proteomes" id="UP000198850"/>
    </source>
</evidence>
<dbReference type="Pfam" id="PF01557">
    <property type="entry name" value="FAA_hydrolase"/>
    <property type="match status" value="1"/>
</dbReference>
<dbReference type="PANTHER" id="PTHR11820:SF7">
    <property type="entry name" value="ACYLPYRUVASE FAHD1, MITOCHONDRIAL"/>
    <property type="match status" value="1"/>
</dbReference>
<keyword evidence="1" id="KW-0479">Metal-binding</keyword>
<proteinExistence type="predicted"/>
<dbReference type="Gene3D" id="3.90.850.10">
    <property type="entry name" value="Fumarylacetoacetase-like, C-terminal domain"/>
    <property type="match status" value="1"/>
</dbReference>
<name>A0A1H4GU64_9SPHI</name>
<accession>A0A1H4GU64</accession>
<dbReference type="InterPro" id="IPR036663">
    <property type="entry name" value="Fumarylacetoacetase_C_sf"/>
</dbReference>
<protein>
    <submittedName>
        <fullName evidence="3">2-keto-4-pentenoate hydratase/2-oxohepta-3-ene-1,7-dioic acid hydratase (Catechol pathway)</fullName>
    </submittedName>
</protein>
<dbReference type="SUPFAM" id="SSF56529">
    <property type="entry name" value="FAH"/>
    <property type="match status" value="1"/>
</dbReference>
<reference evidence="3 4" key="1">
    <citation type="submission" date="2016-10" db="EMBL/GenBank/DDBJ databases">
        <authorList>
            <person name="de Groot N.N."/>
        </authorList>
    </citation>
    <scope>NUCLEOTIDE SEQUENCE [LARGE SCALE GENOMIC DNA]</scope>
    <source>
        <strain evidence="3 4">DSM 19033</strain>
    </source>
</reference>
<dbReference type="STRING" id="425514.SAMN05443550_111130"/>
<sequence length="214" mass="24228">MIVNEPYLTKDMKVIAIGRNYAAHAKELNNPLPTSPVIFMKPDTAVLKDNKPFYLPDFSSDIHYELEVVLKICKEGKHIAEKFASGYFDEVGLGIDFTARDIQNIHKEKGLPWELAKAFDNSAAISHFIPKDKIEDLNNLQFELKINGETRQNGNTSNILFSFEKIISFVSQYITLKKGDLIFTGTPEGVGQVQQGDKLEAWIGEEQFLNFDIK</sequence>
<dbReference type="InterPro" id="IPR011234">
    <property type="entry name" value="Fumarylacetoacetase-like_C"/>
</dbReference>
<dbReference type="EMBL" id="FNRA01000011">
    <property type="protein sequence ID" value="SEB13077.1"/>
    <property type="molecule type" value="Genomic_DNA"/>
</dbReference>
<feature type="domain" description="Fumarylacetoacetase-like C-terminal" evidence="2">
    <location>
        <begin position="13"/>
        <end position="204"/>
    </location>
</feature>
<keyword evidence="4" id="KW-1185">Reference proteome</keyword>
<dbReference type="GO" id="GO:0018773">
    <property type="term" value="F:acetylpyruvate hydrolase activity"/>
    <property type="evidence" value="ECO:0007669"/>
    <property type="project" value="TreeGrafter"/>
</dbReference>
<gene>
    <name evidence="3" type="ORF">SAMN05443550_111130</name>
</gene>
<evidence type="ECO:0000256" key="1">
    <source>
        <dbReference type="ARBA" id="ARBA00022723"/>
    </source>
</evidence>
<dbReference type="Proteomes" id="UP000198850">
    <property type="component" value="Unassembled WGS sequence"/>
</dbReference>
<evidence type="ECO:0000313" key="3">
    <source>
        <dbReference type="EMBL" id="SEB13077.1"/>
    </source>
</evidence>
<organism evidence="3 4">
    <name type="scientific">Pedobacter hartonius</name>
    <dbReference type="NCBI Taxonomy" id="425514"/>
    <lineage>
        <taxon>Bacteria</taxon>
        <taxon>Pseudomonadati</taxon>
        <taxon>Bacteroidota</taxon>
        <taxon>Sphingobacteriia</taxon>
        <taxon>Sphingobacteriales</taxon>
        <taxon>Sphingobacteriaceae</taxon>
        <taxon>Pedobacter</taxon>
    </lineage>
</organism>
<dbReference type="PANTHER" id="PTHR11820">
    <property type="entry name" value="ACYLPYRUVASE"/>
    <property type="match status" value="1"/>
</dbReference>